<dbReference type="Gene3D" id="3.40.50.2300">
    <property type="match status" value="2"/>
</dbReference>
<gene>
    <name evidence="6" type="ORF">VK792_15090</name>
</gene>
<keyword evidence="3" id="KW-0029">Amino-acid transport</keyword>
<dbReference type="Proteomes" id="UP001348149">
    <property type="component" value="Unassembled WGS sequence"/>
</dbReference>
<dbReference type="InterPro" id="IPR051010">
    <property type="entry name" value="BCAA_transport"/>
</dbReference>
<dbReference type="EMBL" id="JAYLLH010000025">
    <property type="protein sequence ID" value="MEC3862615.1"/>
    <property type="molecule type" value="Genomic_DNA"/>
</dbReference>
<dbReference type="CDD" id="cd06339">
    <property type="entry name" value="PBP1_YraM_LppC_lipoprotein-like"/>
    <property type="match status" value="1"/>
</dbReference>
<dbReference type="SUPFAM" id="SSF53822">
    <property type="entry name" value="Periplasmic binding protein-like I"/>
    <property type="match status" value="1"/>
</dbReference>
<feature type="domain" description="Leucine-binding protein" evidence="5">
    <location>
        <begin position="48"/>
        <end position="375"/>
    </location>
</feature>
<protein>
    <submittedName>
        <fullName evidence="6">Penicillin-binding protein activator</fullName>
    </submittedName>
</protein>
<keyword evidence="3" id="KW-0813">Transport</keyword>
<feature type="signal peptide" evidence="4">
    <location>
        <begin position="1"/>
        <end position="25"/>
    </location>
</feature>
<dbReference type="PANTHER" id="PTHR30483:SF6">
    <property type="entry name" value="PERIPLASMIC BINDING PROTEIN OF ABC TRANSPORTER FOR NATURAL AMINO ACIDS"/>
    <property type="match status" value="1"/>
</dbReference>
<feature type="chain" id="PRO_5045844540" evidence="4">
    <location>
        <begin position="26"/>
        <end position="391"/>
    </location>
</feature>
<evidence type="ECO:0000256" key="3">
    <source>
        <dbReference type="ARBA" id="ARBA00022970"/>
    </source>
</evidence>
<keyword evidence="7" id="KW-1185">Reference proteome</keyword>
<evidence type="ECO:0000256" key="4">
    <source>
        <dbReference type="SAM" id="SignalP"/>
    </source>
</evidence>
<evidence type="ECO:0000259" key="5">
    <source>
        <dbReference type="Pfam" id="PF13458"/>
    </source>
</evidence>
<sequence>MFTLLSTARKAAAKIIAVVSVIGLAACDPSMMPSGPTAGGPNIDTQKPVRVALLLPKSDQSAQSLPRDLENAARMAVADLQGVQIDLQVYDTGGTPTQAAAVATQAVTDGAKIIIGPLYQQNAVAASQAVAASGINVLSFSNNPEIGGGNLFVLGDLFDTRANRLVNFAARQGKRSGAIMYENSTGGQLGRDAIAAAAARNGVSIVGSAGYDLNAQSLSSAISQVRGMISQAGAQAVFLTDNWDQGLGVALQLMPEQGIDPASTQYVGLSRWDTRPDGFNIRGVEGGWFTVPDRNALANFQSRFQAQFGNTPHPLAGLAFDGVAAVGALIGQGRSDALTAAALTQTAGFQGTGGVFRLRPDGTNERALAIATVRNKQVVILDPSPTRFGGF</sequence>
<dbReference type="Pfam" id="PF13458">
    <property type="entry name" value="Peripla_BP_6"/>
    <property type="match status" value="1"/>
</dbReference>
<dbReference type="InterPro" id="IPR028082">
    <property type="entry name" value="Peripla_BP_I"/>
</dbReference>
<evidence type="ECO:0000256" key="2">
    <source>
        <dbReference type="ARBA" id="ARBA00022729"/>
    </source>
</evidence>
<comment type="similarity">
    <text evidence="1">Belongs to the leucine-binding protein family.</text>
</comment>
<keyword evidence="2 4" id="KW-0732">Signal</keyword>
<proteinExistence type="inferred from homology"/>
<evidence type="ECO:0000313" key="7">
    <source>
        <dbReference type="Proteomes" id="UP001348149"/>
    </source>
</evidence>
<dbReference type="PANTHER" id="PTHR30483">
    <property type="entry name" value="LEUCINE-SPECIFIC-BINDING PROTEIN"/>
    <property type="match status" value="1"/>
</dbReference>
<evidence type="ECO:0000256" key="1">
    <source>
        <dbReference type="ARBA" id="ARBA00010062"/>
    </source>
</evidence>
<dbReference type="RefSeq" id="WP_326298515.1">
    <property type="nucleotide sequence ID" value="NZ_JAYLLH010000025.1"/>
</dbReference>
<comment type="caution">
    <text evidence="6">The sequence shown here is derived from an EMBL/GenBank/DDBJ whole genome shotgun (WGS) entry which is preliminary data.</text>
</comment>
<accession>A0ABU6HL86</accession>
<reference evidence="6 7" key="1">
    <citation type="submission" date="2024-01" db="EMBL/GenBank/DDBJ databases">
        <title>Mesobacterium rodlantinim sp. nov., isolated from shallow sea hydrothermal systems off Kueishantao Island.</title>
        <authorList>
            <person name="Su Z."/>
            <person name="Tang K."/>
        </authorList>
    </citation>
    <scope>NUCLEOTIDE SEQUENCE [LARGE SCALE GENOMIC DNA]</scope>
    <source>
        <strain evidence="6 7">TK19101</strain>
    </source>
</reference>
<dbReference type="InterPro" id="IPR028081">
    <property type="entry name" value="Leu-bd"/>
</dbReference>
<organism evidence="6 7">
    <name type="scientific">Mesobacterium hydrothermale</name>
    <dbReference type="NCBI Taxonomy" id="3111907"/>
    <lineage>
        <taxon>Bacteria</taxon>
        <taxon>Pseudomonadati</taxon>
        <taxon>Pseudomonadota</taxon>
        <taxon>Alphaproteobacteria</taxon>
        <taxon>Rhodobacterales</taxon>
        <taxon>Roseobacteraceae</taxon>
        <taxon>Mesobacterium</taxon>
    </lineage>
</organism>
<name>A0ABU6HL86_9RHOB</name>
<evidence type="ECO:0000313" key="6">
    <source>
        <dbReference type="EMBL" id="MEC3862615.1"/>
    </source>
</evidence>